<dbReference type="EMBL" id="GECU01013563">
    <property type="protein sequence ID" value="JAS94143.1"/>
    <property type="molecule type" value="Transcribed_RNA"/>
</dbReference>
<gene>
    <name evidence="1" type="ORF">g.57432</name>
</gene>
<accession>A0A1B6J4Q8</accession>
<protein>
    <submittedName>
        <fullName evidence="1">Uncharacterized protein</fullName>
    </submittedName>
</protein>
<organism evidence="1">
    <name type="scientific">Homalodisca liturata</name>
    <dbReference type="NCBI Taxonomy" id="320908"/>
    <lineage>
        <taxon>Eukaryota</taxon>
        <taxon>Metazoa</taxon>
        <taxon>Ecdysozoa</taxon>
        <taxon>Arthropoda</taxon>
        <taxon>Hexapoda</taxon>
        <taxon>Insecta</taxon>
        <taxon>Pterygota</taxon>
        <taxon>Neoptera</taxon>
        <taxon>Paraneoptera</taxon>
        <taxon>Hemiptera</taxon>
        <taxon>Auchenorrhyncha</taxon>
        <taxon>Membracoidea</taxon>
        <taxon>Cicadellidae</taxon>
        <taxon>Cicadellinae</taxon>
        <taxon>Proconiini</taxon>
        <taxon>Homalodisca</taxon>
    </lineage>
</organism>
<sequence length="131" mass="15086">GEFSKLLAQKHKRHIDQLTSPQVINSFDELLTKLESRLKRSLDDQTMNRLLVNLNKILSGFTMKGKRDINEDTITQGIADDKLFISSHRPAKSKLIIDPTVTDISTSHSRSLRHLLTRQNREIPQKKPELF</sequence>
<reference evidence="1" key="1">
    <citation type="submission" date="2015-11" db="EMBL/GenBank/DDBJ databases">
        <title>De novo transcriptome assembly of four potential Pierce s Disease insect vectors from Arizona vineyards.</title>
        <authorList>
            <person name="Tassone E.E."/>
        </authorList>
    </citation>
    <scope>NUCLEOTIDE SEQUENCE</scope>
</reference>
<feature type="non-terminal residue" evidence="1">
    <location>
        <position position="1"/>
    </location>
</feature>
<evidence type="ECO:0000313" key="1">
    <source>
        <dbReference type="EMBL" id="JAS94143.1"/>
    </source>
</evidence>
<proteinExistence type="predicted"/>
<dbReference type="AlphaFoldDB" id="A0A1B6J4Q8"/>
<feature type="non-terminal residue" evidence="1">
    <location>
        <position position="131"/>
    </location>
</feature>
<name>A0A1B6J4Q8_9HEMI</name>